<evidence type="ECO:0000259" key="10">
    <source>
        <dbReference type="Pfam" id="PF01555"/>
    </source>
</evidence>
<feature type="region of interest" description="Disordered" evidence="9">
    <location>
        <begin position="1"/>
        <end position="25"/>
    </location>
</feature>
<keyword evidence="3 11" id="KW-0808">Transferase</keyword>
<evidence type="ECO:0000256" key="6">
    <source>
        <dbReference type="ARBA" id="ARBA00023125"/>
    </source>
</evidence>
<dbReference type="GO" id="GO:0008170">
    <property type="term" value="F:N-methyltransferase activity"/>
    <property type="evidence" value="ECO:0007669"/>
    <property type="project" value="InterPro"/>
</dbReference>
<dbReference type="GeneID" id="44080646"/>
<dbReference type="GO" id="GO:0015667">
    <property type="term" value="F:site-specific DNA-methyltransferase (cytosine-N4-specific) activity"/>
    <property type="evidence" value="ECO:0007669"/>
    <property type="project" value="UniProtKB-EC"/>
</dbReference>
<dbReference type="SUPFAM" id="SSF53335">
    <property type="entry name" value="S-adenosyl-L-methionine-dependent methyltransferases"/>
    <property type="match status" value="2"/>
</dbReference>
<dbReference type="EMBL" id="CP048739">
    <property type="protein sequence ID" value="QIB75408.1"/>
    <property type="molecule type" value="Genomic_DNA"/>
</dbReference>
<dbReference type="InterPro" id="IPR001091">
    <property type="entry name" value="RM_Methyltransferase"/>
</dbReference>
<evidence type="ECO:0000256" key="9">
    <source>
        <dbReference type="SAM" id="MobiDB-lite"/>
    </source>
</evidence>
<dbReference type="PROSITE" id="PS00093">
    <property type="entry name" value="N4_MTASE"/>
    <property type="match status" value="1"/>
</dbReference>
<dbReference type="GO" id="GO:0032259">
    <property type="term" value="P:methylation"/>
    <property type="evidence" value="ECO:0007669"/>
    <property type="project" value="UniProtKB-KW"/>
</dbReference>
<evidence type="ECO:0000313" key="12">
    <source>
        <dbReference type="Proteomes" id="UP000465846"/>
    </source>
</evidence>
<keyword evidence="4 8" id="KW-0949">S-adenosyl-L-methionine</keyword>
<keyword evidence="5 8" id="KW-0680">Restriction system</keyword>
<protein>
    <recommendedName>
        <fullName evidence="8">Type II methyltransferase</fullName>
        <ecNumber evidence="8">2.1.1.113</ecNumber>
    </recommendedName>
    <alternativeName>
        <fullName evidence="8">N-4 cytosine-specific methyltransferase</fullName>
    </alternativeName>
</protein>
<name>A0A6C0UR41_9EURY</name>
<dbReference type="Pfam" id="PF01555">
    <property type="entry name" value="N6_N4_Mtase"/>
    <property type="match status" value="2"/>
</dbReference>
<evidence type="ECO:0000256" key="5">
    <source>
        <dbReference type="ARBA" id="ARBA00022747"/>
    </source>
</evidence>
<feature type="compositionally biased region" description="Basic and acidic residues" evidence="9">
    <location>
        <begin position="1"/>
        <end position="18"/>
    </location>
</feature>
<dbReference type="RefSeq" id="WP_163487188.1">
    <property type="nucleotide sequence ID" value="NZ_CP048739.1"/>
</dbReference>
<feature type="domain" description="DNA methylase N-4/N-6" evidence="10">
    <location>
        <begin position="322"/>
        <end position="351"/>
    </location>
</feature>
<gene>
    <name evidence="11" type="ORF">G3I44_14555</name>
</gene>
<evidence type="ECO:0000256" key="8">
    <source>
        <dbReference type="RuleBase" id="RU362026"/>
    </source>
</evidence>
<dbReference type="InterPro" id="IPR017985">
    <property type="entry name" value="MeTrfase_CN4_CS"/>
</dbReference>
<dbReference type="InterPro" id="IPR029063">
    <property type="entry name" value="SAM-dependent_MTases_sf"/>
</dbReference>
<dbReference type="AlphaFoldDB" id="A0A6C0UR41"/>
<dbReference type="Gene3D" id="3.40.50.150">
    <property type="entry name" value="Vaccinia Virus protein VP39"/>
    <property type="match status" value="2"/>
</dbReference>
<dbReference type="CDD" id="cd02440">
    <property type="entry name" value="AdoMet_MTases"/>
    <property type="match status" value="1"/>
</dbReference>
<dbReference type="REBASE" id="379630">
    <property type="entry name" value="M.Hbowsp4ORF14555P"/>
</dbReference>
<dbReference type="PRINTS" id="PR00508">
    <property type="entry name" value="S21N4MTFRASE"/>
</dbReference>
<organism evidence="11 12">
    <name type="scientific">Halogeometricum borinquense</name>
    <dbReference type="NCBI Taxonomy" id="60847"/>
    <lineage>
        <taxon>Archaea</taxon>
        <taxon>Methanobacteriati</taxon>
        <taxon>Methanobacteriota</taxon>
        <taxon>Stenosarchaea group</taxon>
        <taxon>Halobacteria</taxon>
        <taxon>Halobacteriales</taxon>
        <taxon>Haloferacaceae</taxon>
        <taxon>Halogeometricum</taxon>
    </lineage>
</organism>
<comment type="similarity">
    <text evidence="1">Belongs to the N(4)/N(6)-methyltransferase family. N(4) subfamily.</text>
</comment>
<dbReference type="Proteomes" id="UP000465846">
    <property type="component" value="Chromosome"/>
</dbReference>
<evidence type="ECO:0000256" key="2">
    <source>
        <dbReference type="ARBA" id="ARBA00022603"/>
    </source>
</evidence>
<reference evidence="11 12" key="1">
    <citation type="submission" date="2020-02" db="EMBL/GenBank/DDBJ databases">
        <title>Whole genome sequence of Halogeometricum borinquense strain wsp4.</title>
        <authorList>
            <person name="Verma D.K."/>
            <person name="Gopal K."/>
            <person name="Prasad E.S."/>
        </authorList>
    </citation>
    <scope>NUCLEOTIDE SEQUENCE [LARGE SCALE GENOMIC DNA]</scope>
    <source>
        <strain evidence="12">wsp4</strain>
    </source>
</reference>
<evidence type="ECO:0000256" key="3">
    <source>
        <dbReference type="ARBA" id="ARBA00022679"/>
    </source>
</evidence>
<proteinExistence type="inferred from homology"/>
<sequence>MTDSAEKDSGDVLKHPEPDEPSTYDIYKADARNIPREDNSVDFVITSPPYWQKRDYGFDDQIGQEESPDEFIEAIIDCMDEWRRVLKPTGSLFLNIGDTYHKRSLRGIPGMLHQAAVEDGWLVRNTILWAKDGGMPEPAKNRLANRYEHIFHFTQNNSYYYDLFGYSNKYGNGSNPGDVWNIGFDRNTGGHLAPFPRELVERALVLGCPPAVCSECGEPYTREMQRTTRLDTSRPQAKRATELYEESDLTEEHIRAVQAVGISDAGKAMEIQDGTGRNADDVQKLADEAKEVLGGYFREFTFPIKETAGWSGCDCDAPTKPGTVMDPFMGSGTTLEVASNMGLSSVGVDLDPPENVQMPITAAKQKQD</sequence>
<accession>A0A6C0UR41</accession>
<evidence type="ECO:0000256" key="1">
    <source>
        <dbReference type="ARBA" id="ARBA00010203"/>
    </source>
</evidence>
<dbReference type="GO" id="GO:0009307">
    <property type="term" value="P:DNA restriction-modification system"/>
    <property type="evidence" value="ECO:0007669"/>
    <property type="project" value="UniProtKB-KW"/>
</dbReference>
<evidence type="ECO:0000256" key="4">
    <source>
        <dbReference type="ARBA" id="ARBA00022691"/>
    </source>
</evidence>
<dbReference type="GO" id="GO:0003677">
    <property type="term" value="F:DNA binding"/>
    <property type="evidence" value="ECO:0007669"/>
    <property type="project" value="UniProtKB-KW"/>
</dbReference>
<keyword evidence="2 8" id="KW-0489">Methyltransferase</keyword>
<evidence type="ECO:0000256" key="7">
    <source>
        <dbReference type="ARBA" id="ARBA00049120"/>
    </source>
</evidence>
<dbReference type="EC" id="2.1.1.113" evidence="8"/>
<comment type="catalytic activity">
    <reaction evidence="7 8">
        <text>a 2'-deoxycytidine in DNA + S-adenosyl-L-methionine = an N(4)-methyl-2'-deoxycytidine in DNA + S-adenosyl-L-homocysteine + H(+)</text>
        <dbReference type="Rhea" id="RHEA:16857"/>
        <dbReference type="Rhea" id="RHEA-COMP:11369"/>
        <dbReference type="Rhea" id="RHEA-COMP:13674"/>
        <dbReference type="ChEBI" id="CHEBI:15378"/>
        <dbReference type="ChEBI" id="CHEBI:57856"/>
        <dbReference type="ChEBI" id="CHEBI:59789"/>
        <dbReference type="ChEBI" id="CHEBI:85452"/>
        <dbReference type="ChEBI" id="CHEBI:137933"/>
        <dbReference type="EC" id="2.1.1.113"/>
    </reaction>
</comment>
<keyword evidence="6" id="KW-0238">DNA-binding</keyword>
<dbReference type="InterPro" id="IPR002941">
    <property type="entry name" value="DNA_methylase_N4/N6"/>
</dbReference>
<feature type="region of interest" description="Disordered" evidence="9">
    <location>
        <begin position="348"/>
        <end position="368"/>
    </location>
</feature>
<feature type="domain" description="DNA methylase N-4/N-6" evidence="10">
    <location>
        <begin position="41"/>
        <end position="206"/>
    </location>
</feature>
<evidence type="ECO:0000313" key="11">
    <source>
        <dbReference type="EMBL" id="QIB75408.1"/>
    </source>
</evidence>